<keyword evidence="4" id="KW-1185">Reference proteome</keyword>
<feature type="compositionally biased region" description="Basic and acidic residues" evidence="1">
    <location>
        <begin position="87"/>
        <end position="97"/>
    </location>
</feature>
<feature type="compositionally biased region" description="Basic residues" evidence="1">
    <location>
        <begin position="11"/>
        <end position="20"/>
    </location>
</feature>
<dbReference type="InterPro" id="IPR012337">
    <property type="entry name" value="RNaseH-like_sf"/>
</dbReference>
<dbReference type="EMBL" id="CM029045">
    <property type="protein sequence ID" value="KAG2598453.1"/>
    <property type="molecule type" value="Genomic_DNA"/>
</dbReference>
<feature type="domain" description="TTF-type" evidence="2">
    <location>
        <begin position="137"/>
        <end position="229"/>
    </location>
</feature>
<dbReference type="PANTHER" id="PTHR11697">
    <property type="entry name" value="GENERAL TRANSCRIPTION FACTOR 2-RELATED ZINC FINGER PROTEIN"/>
    <property type="match status" value="1"/>
</dbReference>
<feature type="compositionally biased region" description="Pro residues" evidence="1">
    <location>
        <begin position="64"/>
        <end position="83"/>
    </location>
</feature>
<dbReference type="Pfam" id="PF05699">
    <property type="entry name" value="Dimer_Tnp_hAT"/>
    <property type="match status" value="1"/>
</dbReference>
<dbReference type="Pfam" id="PF14291">
    <property type="entry name" value="DUF4371"/>
    <property type="match status" value="1"/>
</dbReference>
<name>A0A8T0SN53_PANVG</name>
<gene>
    <name evidence="3" type="ORF">PVAP13_5KG347214</name>
</gene>
<feature type="region of interest" description="Disordered" evidence="1">
    <location>
        <begin position="1"/>
        <end position="105"/>
    </location>
</feature>
<protein>
    <recommendedName>
        <fullName evidence="2">TTF-type domain-containing protein</fullName>
    </recommendedName>
</protein>
<organism evidence="3 4">
    <name type="scientific">Panicum virgatum</name>
    <name type="common">Blackwell switchgrass</name>
    <dbReference type="NCBI Taxonomy" id="38727"/>
    <lineage>
        <taxon>Eukaryota</taxon>
        <taxon>Viridiplantae</taxon>
        <taxon>Streptophyta</taxon>
        <taxon>Embryophyta</taxon>
        <taxon>Tracheophyta</taxon>
        <taxon>Spermatophyta</taxon>
        <taxon>Magnoliopsida</taxon>
        <taxon>Liliopsida</taxon>
        <taxon>Poales</taxon>
        <taxon>Poaceae</taxon>
        <taxon>PACMAD clade</taxon>
        <taxon>Panicoideae</taxon>
        <taxon>Panicodae</taxon>
        <taxon>Paniceae</taxon>
        <taxon>Panicinae</taxon>
        <taxon>Panicum</taxon>
        <taxon>Panicum sect. Hiantes</taxon>
    </lineage>
</organism>
<comment type="caution">
    <text evidence="3">The sequence shown here is derived from an EMBL/GenBank/DDBJ whole genome shotgun (WGS) entry which is preliminary data.</text>
</comment>
<dbReference type="InterPro" id="IPR055298">
    <property type="entry name" value="AtLOH3-like"/>
</dbReference>
<dbReference type="GO" id="GO:0046983">
    <property type="term" value="F:protein dimerization activity"/>
    <property type="evidence" value="ECO:0007669"/>
    <property type="project" value="InterPro"/>
</dbReference>
<evidence type="ECO:0000256" key="1">
    <source>
        <dbReference type="SAM" id="MobiDB-lite"/>
    </source>
</evidence>
<proteinExistence type="predicted"/>
<dbReference type="AlphaFoldDB" id="A0A8T0SN53"/>
<dbReference type="InterPro" id="IPR025398">
    <property type="entry name" value="DUF4371"/>
</dbReference>
<dbReference type="Proteomes" id="UP000823388">
    <property type="component" value="Chromosome 5K"/>
</dbReference>
<dbReference type="InterPro" id="IPR008906">
    <property type="entry name" value="HATC_C_dom"/>
</dbReference>
<dbReference type="OrthoDB" id="632749at2759"/>
<reference evidence="3" key="1">
    <citation type="submission" date="2020-05" db="EMBL/GenBank/DDBJ databases">
        <title>WGS assembly of Panicum virgatum.</title>
        <authorList>
            <person name="Lovell J.T."/>
            <person name="Jenkins J."/>
            <person name="Shu S."/>
            <person name="Juenger T.E."/>
            <person name="Schmutz J."/>
        </authorList>
    </citation>
    <scope>NUCLEOTIDE SEQUENCE</scope>
    <source>
        <strain evidence="3">AP13</strain>
    </source>
</reference>
<evidence type="ECO:0000259" key="2">
    <source>
        <dbReference type="SMART" id="SM00597"/>
    </source>
</evidence>
<dbReference type="SUPFAM" id="SSF53098">
    <property type="entry name" value="Ribonuclease H-like"/>
    <property type="match status" value="1"/>
</dbReference>
<dbReference type="InterPro" id="IPR006580">
    <property type="entry name" value="Znf_TTF"/>
</dbReference>
<evidence type="ECO:0000313" key="4">
    <source>
        <dbReference type="Proteomes" id="UP000823388"/>
    </source>
</evidence>
<accession>A0A8T0SN53</accession>
<feature type="compositionally biased region" description="Basic and acidic residues" evidence="1">
    <location>
        <begin position="33"/>
        <end position="43"/>
    </location>
</feature>
<dbReference type="PANTHER" id="PTHR11697:SF230">
    <property type="entry name" value="ZINC FINGER, MYM DOMAIN CONTAINING 1"/>
    <property type="match status" value="1"/>
</dbReference>
<sequence length="839" mass="95957">MKRDGDIASMFRKHAAKKRASVSSPVVEEQNQEQEHQEERVIEEVVGPTPTPPPSVEPVEDVLPSPPPPSPPAPSPPPPPLPPSGVDVDHLPHDPGERLPIASYHPNDQDAIRRAYILRGAFQPYAHEFPKRRIGNRDRSFTCIWFAKYNWVEYSIKMDSVFCFVCYLFREKKYKGKGSDKFIVDGWRNWNVGDKSLLKHCRSEAHKEAHEKYIGYLTPAAAIDDKIEKWSDEEKKLYKIRLTYSLRCIKFLLHQGLAFRGHDESQESSNRGNFIELLKFLAANSEEVNKFVLNNAPGNCSLTSPDIQHQIISCFAIETRKKIIEEIGEDRFAILADESSDVSHKEQLALCLRFVDKLGRPREHFVGVVHVDDTTSLSLKKAIESVLVSHGLSLTSIRGQGYDGASNMKGDIKGLKTLIMQESPSAYYVHCFAHQLQLVLVAVAKENTDCVWFLEQVSLLLNIVGVSCKRHGMLRSARLESIMKALECGELKTGSGLNQEMGLARPGETRWGSHYRTVCNIISMYPIIRDVLITLGEDTTHKADWIKIHFMVGAFESFDFVFSLHLMFVILGYTNELSECLQRREQDIIHAIQLVGVAKNRMQHLRSEGWNQFLQKVTLFCNKHGVEVPTMEGNYVPFGRSRRFVRNQTNDDHFRREIYIGVIDKISQELDSRFDEVNMELLSCMSALNPSNSFASFDAQKVRRLAEFYPKDIFGSDLVRLELQLDTYIDVMRHDDRFSGLENLVDLSVKLVETNRHNVYDLVYLLLKMVLLLPVATASVERAFSGMDFVKTKRRNKMSDTLLDDCLVTFMERDILKDVDEDDVIKTFMAIRNRRPQRK</sequence>
<dbReference type="SMART" id="SM00597">
    <property type="entry name" value="ZnF_TTF"/>
    <property type="match status" value="1"/>
</dbReference>
<evidence type="ECO:0000313" key="3">
    <source>
        <dbReference type="EMBL" id="KAG2598453.1"/>
    </source>
</evidence>